<keyword evidence="1" id="KW-0479">Metal-binding</keyword>
<dbReference type="PROSITE" id="PS50089">
    <property type="entry name" value="ZF_RING_2"/>
    <property type="match status" value="1"/>
</dbReference>
<evidence type="ECO:0000313" key="5">
    <source>
        <dbReference type="Proteomes" id="UP000190274"/>
    </source>
</evidence>
<dbReference type="OrthoDB" id="299997at2759"/>
<dbReference type="Proteomes" id="UP000190274">
    <property type="component" value="Chromosome E"/>
</dbReference>
<feature type="compositionally biased region" description="Low complexity" evidence="2">
    <location>
        <begin position="17"/>
        <end position="28"/>
    </location>
</feature>
<dbReference type="InterPro" id="IPR001841">
    <property type="entry name" value="Znf_RING"/>
</dbReference>
<evidence type="ECO:0000313" key="4">
    <source>
        <dbReference type="EMBL" id="SCU87557.1"/>
    </source>
</evidence>
<keyword evidence="1" id="KW-0863">Zinc-finger</keyword>
<proteinExistence type="predicted"/>
<feature type="region of interest" description="Disordered" evidence="2">
    <location>
        <begin position="1"/>
        <end position="32"/>
    </location>
</feature>
<keyword evidence="5" id="KW-1185">Reference proteome</keyword>
<feature type="domain" description="RING-type" evidence="3">
    <location>
        <begin position="228"/>
        <end position="278"/>
    </location>
</feature>
<accession>A0A1G4JCE7</accession>
<dbReference type="STRING" id="1266660.A0A1G4JCE7"/>
<evidence type="ECO:0000259" key="3">
    <source>
        <dbReference type="PROSITE" id="PS50089"/>
    </source>
</evidence>
<name>A0A1G4JCE7_9SACH</name>
<organism evidence="4 5">
    <name type="scientific">Lachancea dasiensis</name>
    <dbReference type="NCBI Taxonomy" id="1072105"/>
    <lineage>
        <taxon>Eukaryota</taxon>
        <taxon>Fungi</taxon>
        <taxon>Dikarya</taxon>
        <taxon>Ascomycota</taxon>
        <taxon>Saccharomycotina</taxon>
        <taxon>Saccharomycetes</taxon>
        <taxon>Saccharomycetales</taxon>
        <taxon>Saccharomycetaceae</taxon>
        <taxon>Lachancea</taxon>
    </lineage>
</organism>
<evidence type="ECO:0000256" key="2">
    <source>
        <dbReference type="SAM" id="MobiDB-lite"/>
    </source>
</evidence>
<feature type="region of interest" description="Disordered" evidence="2">
    <location>
        <begin position="101"/>
        <end position="143"/>
    </location>
</feature>
<gene>
    <name evidence="4" type="ORF">LADA_0E04720G</name>
</gene>
<reference evidence="5" key="1">
    <citation type="submission" date="2016-03" db="EMBL/GenBank/DDBJ databases">
        <authorList>
            <person name="Devillers H."/>
        </authorList>
    </citation>
    <scope>NUCLEOTIDE SEQUENCE [LARGE SCALE GENOMIC DNA]</scope>
</reference>
<dbReference type="AlphaFoldDB" id="A0A1G4JCE7"/>
<dbReference type="EMBL" id="LT598455">
    <property type="protein sequence ID" value="SCU87557.1"/>
    <property type="molecule type" value="Genomic_DNA"/>
</dbReference>
<evidence type="ECO:0000256" key="1">
    <source>
        <dbReference type="PROSITE-ProRule" id="PRU00175"/>
    </source>
</evidence>
<feature type="compositionally biased region" description="Polar residues" evidence="2">
    <location>
        <begin position="1"/>
        <end position="12"/>
    </location>
</feature>
<sequence>MQVGTPITSTKLKQVHSPPSVGSSSPSSTRAFKKLSGPVMTRVNSKFRSFSASSVLSPSRNQRQASEHDLLVHGVGDRDVNDHDNLDFGPTLISMTKPITNIGTRRNNAPAPLSFTHLTPRPTPRKSGSSGKNAPTLESPMEFRRSNYSTSDCGSWVTASSVDPRKRLGSAFQVDVGTPRSNFAVERPSFRDPFASLYPDTESPTYAVELRRNVSNAGGPKNFISNNCNICKESLCCALKGEKLMELTCGHQCHYNCYLVSFEALFLSHTPFRCSICKQAAKPKDEDMFSEITARILCGGIETNPYGLYQALSPDTAILPQAVECPVEETSLHRSKVQDFRTPNDQVIRSSEVTSNGFRQQFRFDSSFGNLPLPSVSSQGSSYESGSFASCSEVPNEEFDFSRPRIHVVPQLSKFTIRDDAENVAVQYAMTAYLPKLPKAADSAKGLGKAESRIRKEIEMFFKESLNCAGPTGTLEIFDVLRYSEDEDVWLTVIVFLFQERLLFASEGSIVRDISKEQISELHQLDPYTIILDLKSKSLPEVFLGCGEEPAVIRKWFHCLKRIYLSKEMQYIPLEQLTVNSWDLLPQDIAQSLRPKKIGSFSSKCDNVRSSVFTCHTKFPLKIVLCFSIINCHPELHTNDDCSNIIKSKVRQLLDSLSDQDFIGLVVVGKDGSGQIGAYGTFIGMVNKSWYGLDEFLESLEVHNNDGIFLNDTWELALALETCRKLICTVEGDENYLQQLILLGNDYPMDMQSSVDNDFHTKRLKRDINLIVKDFKFSIYQYFTCNCKIALGAFVNDRCYYVKSKALKYMKDAHLKDLIHSLHEPAIKSLALTLSSVNNAVAQFSAAEKDGHLLGLASAQTELDLDLGTLRQGEVKTVLFEVRLNVANLRHFLGNSSPSQNTASSTSPLLQYHSQWYDGSGHLVSQGFAFGCDFRFGPSSTTAPPVYSLKLPSDTSANERQENGLEELNISLAPPLSASRDMFFATRQMELTVVETLNRALNEPNLDIVSALNHLISMVFCISRDCVCNDSSFYRYVNANPIGQYAEKLSSKLQYIADMSCSEDRQIRALSRWNMCALRTHLAYQDNAV</sequence>
<keyword evidence="1" id="KW-0862">Zinc</keyword>
<dbReference type="GO" id="GO:0008270">
    <property type="term" value="F:zinc ion binding"/>
    <property type="evidence" value="ECO:0007669"/>
    <property type="project" value="UniProtKB-KW"/>
</dbReference>
<protein>
    <submittedName>
        <fullName evidence="4">LADA_0E04720g1_1</fullName>
    </submittedName>
</protein>